<dbReference type="GO" id="GO:0000287">
    <property type="term" value="F:magnesium ion binding"/>
    <property type="evidence" value="ECO:0007669"/>
    <property type="project" value="UniProtKB-UniRule"/>
</dbReference>
<comment type="catalytic activity">
    <reaction evidence="7 9">
        <text>N-(5-phospho-beta-D-ribosyl)anthranilate + diphosphate = 5-phospho-alpha-D-ribose 1-diphosphate + anthranilate</text>
        <dbReference type="Rhea" id="RHEA:11768"/>
        <dbReference type="ChEBI" id="CHEBI:16567"/>
        <dbReference type="ChEBI" id="CHEBI:18277"/>
        <dbReference type="ChEBI" id="CHEBI:33019"/>
        <dbReference type="ChEBI" id="CHEBI:58017"/>
        <dbReference type="EC" id="2.4.2.18"/>
    </reaction>
</comment>
<dbReference type="GO" id="GO:0004048">
    <property type="term" value="F:anthranilate phosphoribosyltransferase activity"/>
    <property type="evidence" value="ECO:0007669"/>
    <property type="project" value="UniProtKB-UniRule"/>
</dbReference>
<evidence type="ECO:0000256" key="5">
    <source>
        <dbReference type="ARBA" id="ARBA00022822"/>
    </source>
</evidence>
<dbReference type="InterPro" id="IPR005940">
    <property type="entry name" value="Anthranilate_Pribosyl_Tfrase"/>
</dbReference>
<feature type="binding site" evidence="9">
    <location>
        <position position="224"/>
    </location>
    <ligand>
        <name>Mg(2+)</name>
        <dbReference type="ChEBI" id="CHEBI:18420"/>
        <label>2</label>
    </ligand>
</feature>
<feature type="binding site" evidence="9">
    <location>
        <position position="87"/>
    </location>
    <ligand>
        <name>5-phospho-alpha-D-ribose 1-diphosphate</name>
        <dbReference type="ChEBI" id="CHEBI:58017"/>
    </ligand>
</feature>
<dbReference type="NCBIfam" id="TIGR01245">
    <property type="entry name" value="trpD"/>
    <property type="match status" value="1"/>
</dbReference>
<comment type="pathway">
    <text evidence="1 9">Amino-acid biosynthesis; L-tryptophan biosynthesis; L-tryptophan from chorismate: step 2/5.</text>
</comment>
<sequence>MIKQAIYQLSNKQDLTTEQAIVSMQEIMSGTASNIQIASFLTALRLKGETIDEITAFAQVMREKAQSIDYKDDLFEIVGTGGDEANTFNISTTAGFVISASGIKVAKHGNRSVSSKCGAADCLEALGTKLELDAKQNEKMLDEIGMCFMFAPKYHSSMKYASPVRRELGIRTVFNILGPLANPANANRQLMGVYQEELVEPLAKVLSNLGVKRGAVVYGYDGLDEITACNKTLVCEIKDKKLKTYTLDPRDYGMEYANSDELVGGDKNENAQITRDILAGTLGAKRNAVLLNAGMSIYLAKDGLSIQDGINIAKDTIDTGKAKYQMERFIKYSNEVC</sequence>
<keyword evidence="5 9" id="KW-0822">Tryptophan biosynthesis</keyword>
<dbReference type="Gene3D" id="3.40.1030.10">
    <property type="entry name" value="Nucleoside phosphorylase/phosphoribosyltransferase catalytic domain"/>
    <property type="match status" value="1"/>
</dbReference>
<evidence type="ECO:0000256" key="8">
    <source>
        <dbReference type="ARBA" id="ARBA00061188"/>
    </source>
</evidence>
<dbReference type="PANTHER" id="PTHR43285:SF2">
    <property type="entry name" value="ANTHRANILATE PHOSPHORIBOSYLTRANSFERASE"/>
    <property type="match status" value="1"/>
</dbReference>
<feature type="binding site" evidence="9">
    <location>
        <begin position="82"/>
        <end position="83"/>
    </location>
    <ligand>
        <name>5-phospho-alpha-D-ribose 1-diphosphate</name>
        <dbReference type="ChEBI" id="CHEBI:58017"/>
    </ligand>
</feature>
<dbReference type="Proteomes" id="UP000255234">
    <property type="component" value="Unassembled WGS sequence"/>
</dbReference>
<evidence type="ECO:0000259" key="11">
    <source>
        <dbReference type="Pfam" id="PF02885"/>
    </source>
</evidence>
<keyword evidence="3 9" id="KW-0328">Glycosyltransferase</keyword>
<comment type="similarity">
    <text evidence="9">Belongs to the anthranilate phosphoribosyltransferase family.</text>
</comment>
<dbReference type="Pfam" id="PF00591">
    <property type="entry name" value="Glycos_transf_3"/>
    <property type="match status" value="1"/>
</dbReference>
<dbReference type="InterPro" id="IPR017459">
    <property type="entry name" value="Glycosyl_Trfase_fam3_N_dom"/>
</dbReference>
<evidence type="ECO:0000313" key="12">
    <source>
        <dbReference type="EMBL" id="STY72363.1"/>
    </source>
</evidence>
<feature type="binding site" evidence="9">
    <location>
        <position position="91"/>
    </location>
    <ligand>
        <name>Mg(2+)</name>
        <dbReference type="ChEBI" id="CHEBI:18420"/>
        <label>1</label>
    </ligand>
</feature>
<comment type="caution">
    <text evidence="9">Lacks conserved residue(s) required for the propagation of feature annotation.</text>
</comment>
<dbReference type="RefSeq" id="WP_091694823.1">
    <property type="nucleotide sequence ID" value="NZ_UGPP01000001.1"/>
</dbReference>
<dbReference type="PANTHER" id="PTHR43285">
    <property type="entry name" value="ANTHRANILATE PHOSPHORIBOSYLTRANSFERASE"/>
    <property type="match status" value="1"/>
</dbReference>
<dbReference type="InterPro" id="IPR000312">
    <property type="entry name" value="Glycosyl_Trfase_fam3"/>
</dbReference>
<feature type="binding site" evidence="9">
    <location>
        <position position="79"/>
    </location>
    <ligand>
        <name>anthranilate</name>
        <dbReference type="ChEBI" id="CHEBI:16567"/>
        <label>1</label>
    </ligand>
</feature>
<comment type="subunit">
    <text evidence="9">Homodimer.</text>
</comment>
<feature type="binding site" evidence="9">
    <location>
        <begin position="107"/>
        <end position="115"/>
    </location>
    <ligand>
        <name>5-phospho-alpha-D-ribose 1-diphosphate</name>
        <dbReference type="ChEBI" id="CHEBI:58017"/>
    </ligand>
</feature>
<reference evidence="12 13" key="1">
    <citation type="submission" date="2018-06" db="EMBL/GenBank/DDBJ databases">
        <authorList>
            <consortium name="Pathogen Informatics"/>
            <person name="Doyle S."/>
        </authorList>
    </citation>
    <scope>NUCLEOTIDE SEQUENCE [LARGE SCALE GENOMIC DNA]</scope>
    <source>
        <strain evidence="12 13">NCTC10571</strain>
    </source>
</reference>
<keyword evidence="9" id="KW-0479">Metal-binding</keyword>
<dbReference type="FunFam" id="3.40.1030.10:FF:000002">
    <property type="entry name" value="Anthranilate phosphoribosyltransferase"/>
    <property type="match status" value="1"/>
</dbReference>
<evidence type="ECO:0000259" key="10">
    <source>
        <dbReference type="Pfam" id="PF00591"/>
    </source>
</evidence>
<feature type="binding site" evidence="9">
    <location>
        <position position="79"/>
    </location>
    <ligand>
        <name>5-phospho-alpha-D-ribose 1-diphosphate</name>
        <dbReference type="ChEBI" id="CHEBI:58017"/>
    </ligand>
</feature>
<feature type="domain" description="Glycosyl transferase family 3" evidence="10">
    <location>
        <begin position="73"/>
        <end position="322"/>
    </location>
</feature>
<dbReference type="EMBL" id="UGPP01000001">
    <property type="protein sequence ID" value="STY72363.1"/>
    <property type="molecule type" value="Genomic_DNA"/>
</dbReference>
<dbReference type="InterPro" id="IPR036320">
    <property type="entry name" value="Glycosyl_Trfase_fam3_N_dom_sf"/>
</dbReference>
<proteinExistence type="inferred from homology"/>
<evidence type="ECO:0000256" key="3">
    <source>
        <dbReference type="ARBA" id="ARBA00022676"/>
    </source>
</evidence>
<accession>A0A378NVG0</accession>
<feature type="binding site" evidence="9">
    <location>
        <position position="225"/>
    </location>
    <ligand>
        <name>Mg(2+)</name>
        <dbReference type="ChEBI" id="CHEBI:18420"/>
        <label>2</label>
    </ligand>
</feature>
<comment type="function">
    <text evidence="9">Catalyzes the transfer of the phosphoribosyl group of 5-phosphorylribose-1-pyrophosphate (PRPP) to anthranilate to yield N-(5'-phosphoribosyl)-anthranilate (PRA).</text>
</comment>
<dbReference type="SUPFAM" id="SSF47648">
    <property type="entry name" value="Nucleoside phosphorylase/phosphoribosyltransferase N-terminal domain"/>
    <property type="match status" value="1"/>
</dbReference>
<keyword evidence="4 9" id="KW-0808">Transferase</keyword>
<dbReference type="GO" id="GO:0005829">
    <property type="term" value="C:cytosol"/>
    <property type="evidence" value="ECO:0007669"/>
    <property type="project" value="TreeGrafter"/>
</dbReference>
<evidence type="ECO:0000256" key="4">
    <source>
        <dbReference type="ARBA" id="ARBA00022679"/>
    </source>
</evidence>
<feature type="binding site" evidence="9">
    <location>
        <position position="165"/>
    </location>
    <ligand>
        <name>anthranilate</name>
        <dbReference type="ChEBI" id="CHEBI:16567"/>
        <label>2</label>
    </ligand>
</feature>
<feature type="domain" description="Glycosyl transferase family 3 N-terminal" evidence="11">
    <location>
        <begin position="3"/>
        <end position="65"/>
    </location>
</feature>
<comment type="cofactor">
    <cofactor evidence="9">
        <name>Mg(2+)</name>
        <dbReference type="ChEBI" id="CHEBI:18420"/>
    </cofactor>
    <text evidence="9">Binds 2 magnesium ions per monomer.</text>
</comment>
<evidence type="ECO:0000256" key="7">
    <source>
        <dbReference type="ARBA" id="ARBA00052328"/>
    </source>
</evidence>
<feature type="binding site" evidence="9">
    <location>
        <position position="110"/>
    </location>
    <ligand>
        <name>anthranilate</name>
        <dbReference type="ChEBI" id="CHEBI:16567"/>
        <label>1</label>
    </ligand>
</feature>
<organism evidence="12 13">
    <name type="scientific">Megamonas hypermegale</name>
    <dbReference type="NCBI Taxonomy" id="158847"/>
    <lineage>
        <taxon>Bacteria</taxon>
        <taxon>Bacillati</taxon>
        <taxon>Bacillota</taxon>
        <taxon>Negativicutes</taxon>
        <taxon>Selenomonadales</taxon>
        <taxon>Selenomonadaceae</taxon>
        <taxon>Megamonas</taxon>
    </lineage>
</organism>
<dbReference type="HAMAP" id="MF_00211">
    <property type="entry name" value="TrpD"/>
    <property type="match status" value="1"/>
</dbReference>
<dbReference type="Pfam" id="PF02885">
    <property type="entry name" value="Glycos_trans_3N"/>
    <property type="match status" value="1"/>
</dbReference>
<dbReference type="Gene3D" id="1.20.970.10">
    <property type="entry name" value="Transferase, Pyrimidine Nucleoside Phosphorylase, Chain C"/>
    <property type="match status" value="1"/>
</dbReference>
<keyword evidence="9" id="KW-0460">Magnesium</keyword>
<keyword evidence="2 9" id="KW-0028">Amino-acid biosynthesis</keyword>
<dbReference type="UniPathway" id="UPA00035">
    <property type="reaction ID" value="UER00041"/>
</dbReference>
<feature type="binding site" evidence="9">
    <location>
        <begin position="89"/>
        <end position="92"/>
    </location>
    <ligand>
        <name>5-phospho-alpha-D-ribose 1-diphosphate</name>
        <dbReference type="ChEBI" id="CHEBI:58017"/>
    </ligand>
</feature>
<dbReference type="InterPro" id="IPR035902">
    <property type="entry name" value="Nuc_phospho_transferase"/>
</dbReference>
<evidence type="ECO:0000313" key="13">
    <source>
        <dbReference type="Proteomes" id="UP000255234"/>
    </source>
</evidence>
<feature type="binding site" evidence="9">
    <location>
        <position position="119"/>
    </location>
    <ligand>
        <name>5-phospho-alpha-D-ribose 1-diphosphate</name>
        <dbReference type="ChEBI" id="CHEBI:58017"/>
    </ligand>
</feature>
<dbReference type="AlphaFoldDB" id="A0A378NVG0"/>
<comment type="similarity">
    <text evidence="8">In the C-terminal section; belongs to the anthranilate phosphoribosyltransferase family.</text>
</comment>
<dbReference type="EC" id="2.4.2.18" evidence="9"/>
<protein>
    <recommendedName>
        <fullName evidence="9">Anthranilate phosphoribosyltransferase</fullName>
        <ecNumber evidence="9">2.4.2.18</ecNumber>
    </recommendedName>
</protein>
<keyword evidence="6 9" id="KW-0057">Aromatic amino acid biosynthesis</keyword>
<dbReference type="SUPFAM" id="SSF52418">
    <property type="entry name" value="Nucleoside phosphorylase/phosphoribosyltransferase catalytic domain"/>
    <property type="match status" value="1"/>
</dbReference>
<evidence type="ECO:0000256" key="2">
    <source>
        <dbReference type="ARBA" id="ARBA00022605"/>
    </source>
</evidence>
<dbReference type="GO" id="GO:0000162">
    <property type="term" value="P:L-tryptophan biosynthetic process"/>
    <property type="evidence" value="ECO:0007669"/>
    <property type="project" value="UniProtKB-UniRule"/>
</dbReference>
<name>A0A378NVG0_9FIRM</name>
<feature type="binding site" evidence="9">
    <location>
        <position position="225"/>
    </location>
    <ligand>
        <name>Mg(2+)</name>
        <dbReference type="ChEBI" id="CHEBI:18420"/>
        <label>1</label>
    </ligand>
</feature>
<evidence type="ECO:0000256" key="1">
    <source>
        <dbReference type="ARBA" id="ARBA00004907"/>
    </source>
</evidence>
<evidence type="ECO:0000256" key="9">
    <source>
        <dbReference type="HAMAP-Rule" id="MF_00211"/>
    </source>
</evidence>
<evidence type="ECO:0000256" key="6">
    <source>
        <dbReference type="ARBA" id="ARBA00023141"/>
    </source>
</evidence>
<gene>
    <name evidence="9 12" type="primary">trpD</name>
    <name evidence="12" type="ORF">NCTC10571_02556</name>
</gene>